<sequence>MKISNDAVDRLLKIDWFANVGNQCLIPNVKVAASLNDANFSLSSPDWENVTLEESNEISGYLAVKHTVIFQYWNDLAQEAKSFLKGKLLKQIPHLNGFDNVLLLQCIEWDVVSYLIEDAYKDKIKKPLFFDSLIHIYESGHIPCGWDGVWPNGKLVVY</sequence>
<reference evidence="1" key="1">
    <citation type="submission" date="2020-07" db="EMBL/GenBank/DDBJ databases">
        <title>A pangenomic view of the genus Pectobacterium provides insights into genome organization, phylogeny, and virulence.</title>
        <authorList>
            <person name="Jonkheer E."/>
            <person name="Brankovics B."/>
            <person name="Houwers I."/>
            <person name="Van Der Wolf J."/>
            <person name="Bonants P."/>
            <person name="Vreeburg R."/>
            <person name="Bollema R."/>
            <person name="De Haan J."/>
            <person name="Berke L."/>
            <person name="De Ridder D."/>
            <person name="Smit S."/>
            <person name="Van Der Lee T.A.J."/>
        </authorList>
    </citation>
    <scope>NUCLEOTIDE SEQUENCE</scope>
    <source>
        <strain evidence="1">NAK:433</strain>
    </source>
</reference>
<comment type="caution">
    <text evidence="1">The sequence shown here is derived from an EMBL/GenBank/DDBJ whole genome shotgun (WGS) entry which is preliminary data.</text>
</comment>
<proteinExistence type="predicted"/>
<dbReference type="EMBL" id="JACGEP010000106">
    <property type="protein sequence ID" value="MBN3053812.1"/>
    <property type="molecule type" value="Genomic_DNA"/>
</dbReference>
<organism evidence="1 2">
    <name type="scientific">Pectobacterium brasiliense</name>
    <dbReference type="NCBI Taxonomy" id="180957"/>
    <lineage>
        <taxon>Bacteria</taxon>
        <taxon>Pseudomonadati</taxon>
        <taxon>Pseudomonadota</taxon>
        <taxon>Gammaproteobacteria</taxon>
        <taxon>Enterobacterales</taxon>
        <taxon>Pectobacteriaceae</taxon>
        <taxon>Pectobacterium</taxon>
    </lineage>
</organism>
<dbReference type="RefSeq" id="WP_094430134.1">
    <property type="nucleotide sequence ID" value="NZ_JACDSF010000071.1"/>
</dbReference>
<evidence type="ECO:0000313" key="1">
    <source>
        <dbReference type="EMBL" id="MBN3053812.1"/>
    </source>
</evidence>
<evidence type="ECO:0000313" key="2">
    <source>
        <dbReference type="Proteomes" id="UP000768524"/>
    </source>
</evidence>
<gene>
    <name evidence="1" type="ORF">H4F45_20610</name>
</gene>
<dbReference type="AlphaFoldDB" id="A0AAE3BG84"/>
<protein>
    <submittedName>
        <fullName evidence="1">Uncharacterized protein</fullName>
    </submittedName>
</protein>
<dbReference type="Proteomes" id="UP000768524">
    <property type="component" value="Unassembled WGS sequence"/>
</dbReference>
<accession>A0AAE3BG84</accession>
<name>A0AAE3BG84_9GAMM</name>